<gene>
    <name evidence="3" type="ORF">J2T09_004546</name>
</gene>
<evidence type="ECO:0000256" key="1">
    <source>
        <dbReference type="ARBA" id="ARBA00023002"/>
    </source>
</evidence>
<protein>
    <submittedName>
        <fullName evidence="3">Glycine/D-amino acid oxidase-like deaminating enzyme</fullName>
    </submittedName>
</protein>
<reference evidence="3 4" key="1">
    <citation type="submission" date="2023-07" db="EMBL/GenBank/DDBJ databases">
        <title>Sorghum-associated microbial communities from plants grown in Nebraska, USA.</title>
        <authorList>
            <person name="Schachtman D."/>
        </authorList>
    </citation>
    <scope>NUCLEOTIDE SEQUENCE [LARGE SCALE GENOMIC DNA]</scope>
    <source>
        <strain evidence="3 4">DS1307</strain>
    </source>
</reference>
<keyword evidence="4" id="KW-1185">Reference proteome</keyword>
<evidence type="ECO:0000313" key="3">
    <source>
        <dbReference type="EMBL" id="MDP9839766.1"/>
    </source>
</evidence>
<dbReference type="Proteomes" id="UP001241472">
    <property type="component" value="Unassembled WGS sequence"/>
</dbReference>
<comment type="caution">
    <text evidence="3">The sequence shown here is derived from an EMBL/GenBank/DDBJ whole genome shotgun (WGS) entry which is preliminary data.</text>
</comment>
<sequence>MSTIAKPVDTIVIGGGVVGLSIAYGLAREGERVRVLDEGDDAFRAARGNFGLVWVQGKGAGMPAYAKWSMAAARAWPAMAQELTGLTGIDLQLSQPGGLHLCLNDSEVDARIRTLGRLADNIGEDYRFEILDHTATKAMCPSIGREVVGASYMATDGHVSPLRLLRALAAANIALDTEICPNQCVDAISYRHGAFYVNVGAREHVAAKVVLAAGLGNRRLAPMVQLDAPVEPVRGQVLISERVAPFLSMPTASVRQTGDGGVQIGDSKEEVGFDNGTTIEQLSRMADRAVRSFPVLGGVNLVRTWGALRIMTRDGYPIYEQSRECPGAFVVTCHSGITLASQHAGPIVQWIRGGEPPEHIQNFKAGRFNV</sequence>
<evidence type="ECO:0000313" key="4">
    <source>
        <dbReference type="Proteomes" id="UP001241472"/>
    </source>
</evidence>
<feature type="domain" description="FAD dependent oxidoreductase" evidence="2">
    <location>
        <begin position="9"/>
        <end position="340"/>
    </location>
</feature>
<dbReference type="InterPro" id="IPR036188">
    <property type="entry name" value="FAD/NAD-bd_sf"/>
</dbReference>
<dbReference type="Pfam" id="PF01266">
    <property type="entry name" value="DAO"/>
    <property type="match status" value="1"/>
</dbReference>
<dbReference type="PANTHER" id="PTHR13847:SF287">
    <property type="entry name" value="FAD-DEPENDENT OXIDOREDUCTASE DOMAIN-CONTAINING PROTEIN 1"/>
    <property type="match status" value="1"/>
</dbReference>
<dbReference type="EMBL" id="JAUSRF010000019">
    <property type="protein sequence ID" value="MDP9839766.1"/>
    <property type="molecule type" value="Genomic_DNA"/>
</dbReference>
<dbReference type="SUPFAM" id="SSF51905">
    <property type="entry name" value="FAD/NAD(P)-binding domain"/>
    <property type="match status" value="1"/>
</dbReference>
<organism evidence="3 4">
    <name type="scientific">Neorhizobium huautlense</name>
    <dbReference type="NCBI Taxonomy" id="67774"/>
    <lineage>
        <taxon>Bacteria</taxon>
        <taxon>Pseudomonadati</taxon>
        <taxon>Pseudomonadota</taxon>
        <taxon>Alphaproteobacteria</taxon>
        <taxon>Hyphomicrobiales</taxon>
        <taxon>Rhizobiaceae</taxon>
        <taxon>Rhizobium/Agrobacterium group</taxon>
        <taxon>Neorhizobium</taxon>
    </lineage>
</organism>
<keyword evidence="1" id="KW-0560">Oxidoreductase</keyword>
<accession>A0ABT9Q078</accession>
<proteinExistence type="predicted"/>
<name>A0ABT9Q078_9HYPH</name>
<dbReference type="Gene3D" id="3.50.50.60">
    <property type="entry name" value="FAD/NAD(P)-binding domain"/>
    <property type="match status" value="1"/>
</dbReference>
<dbReference type="PANTHER" id="PTHR13847">
    <property type="entry name" value="SARCOSINE DEHYDROGENASE-RELATED"/>
    <property type="match status" value="1"/>
</dbReference>
<dbReference type="SUPFAM" id="SSF54373">
    <property type="entry name" value="FAD-linked reductases, C-terminal domain"/>
    <property type="match status" value="1"/>
</dbReference>
<evidence type="ECO:0000259" key="2">
    <source>
        <dbReference type="Pfam" id="PF01266"/>
    </source>
</evidence>
<dbReference type="RefSeq" id="WP_306838741.1">
    <property type="nucleotide sequence ID" value="NZ_JAUSRF010000019.1"/>
</dbReference>
<dbReference type="InterPro" id="IPR006076">
    <property type="entry name" value="FAD-dep_OxRdtase"/>
</dbReference>
<dbReference type="Gene3D" id="3.30.9.10">
    <property type="entry name" value="D-Amino Acid Oxidase, subunit A, domain 2"/>
    <property type="match status" value="1"/>
</dbReference>